<comment type="similarity">
    <text evidence="1">Belongs to the phosphate acetyltransferase and butyryltransferase family.</text>
</comment>
<sequence>MEPQKLDVDKLANNFLEQCRSLPKIRVAVIYPCSEDSLDGAVEAAQMGLIEPILIGPQQKIVSLAQTLKIDISAYDIIDIAESVESAKKAVSLAREGKVDALMKGNLHTDEMMHEVIKVDGGLRTSRRISHVFIMAIEKYHKPFMVTDAAINISPNLMTKRDIIQNAIDLFHTFNKNAVPKVALLSAVETINAEMPSTIDAACLAKMAERGQITGALVDGPFAYDNVFSLHAAETKQIKSPVIGQVDIFVVPNLEAGNILAKQLTLIADAASAGIILGASVPIILTSRADNIRSRISSCAIAAIMVNAKRTMREQHGYYSL</sequence>
<dbReference type="InterPro" id="IPR012147">
    <property type="entry name" value="P_Ac_Bu_trans"/>
</dbReference>
<dbReference type="STRING" id="1034943.BN59_03290"/>
<evidence type="ECO:0000256" key="2">
    <source>
        <dbReference type="ARBA" id="ARBA00022679"/>
    </source>
</evidence>
<reference evidence="5 6" key="1">
    <citation type="submission" date="2014-06" db="EMBL/GenBank/DDBJ databases">
        <authorList>
            <person name="Urmite Genomes Urmite Genomes"/>
        </authorList>
    </citation>
    <scope>NUCLEOTIDE SEQUENCE [LARGE SCALE GENOMIC DNA]</scope>
</reference>
<dbReference type="Proteomes" id="UP000044071">
    <property type="component" value="Unassembled WGS sequence"/>
</dbReference>
<dbReference type="GO" id="GO:0016746">
    <property type="term" value="F:acyltransferase activity"/>
    <property type="evidence" value="ECO:0007669"/>
    <property type="project" value="UniProtKB-KW"/>
</dbReference>
<evidence type="ECO:0000313" key="5">
    <source>
        <dbReference type="EMBL" id="CDZ78975.1"/>
    </source>
</evidence>
<dbReference type="PANTHER" id="PTHR43356:SF2">
    <property type="entry name" value="PHOSPHATE ACETYLTRANSFERASE"/>
    <property type="match status" value="1"/>
</dbReference>
<keyword evidence="2 5" id="KW-0808">Transferase</keyword>
<evidence type="ECO:0000256" key="1">
    <source>
        <dbReference type="ARBA" id="ARBA00005656"/>
    </source>
</evidence>
<dbReference type="RefSeq" id="WP_044012144.1">
    <property type="nucleotide sequence ID" value="NZ_CCVW01000004.1"/>
</dbReference>
<keyword evidence="3" id="KW-0012">Acyltransferase</keyword>
<gene>
    <name evidence="5" type="primary">pta_2</name>
    <name evidence="5" type="ORF">BN59_03290</name>
</gene>
<protein>
    <submittedName>
        <fullName evidence="5">Phosphate acetyltransferase</fullName>
    </submittedName>
</protein>
<evidence type="ECO:0000259" key="4">
    <source>
        <dbReference type="Pfam" id="PF01515"/>
    </source>
</evidence>
<keyword evidence="6" id="KW-1185">Reference proteome</keyword>
<dbReference type="SUPFAM" id="SSF53659">
    <property type="entry name" value="Isocitrate/Isopropylmalate dehydrogenase-like"/>
    <property type="match status" value="1"/>
</dbReference>
<dbReference type="Pfam" id="PF01515">
    <property type="entry name" value="PTA_PTB"/>
    <property type="match status" value="1"/>
</dbReference>
<dbReference type="EMBL" id="CCSB01000004">
    <property type="protein sequence ID" value="CDZ78975.1"/>
    <property type="molecule type" value="Genomic_DNA"/>
</dbReference>
<name>A0A078KX35_9GAMM</name>
<accession>A0A078KX35</accession>
<dbReference type="InterPro" id="IPR002505">
    <property type="entry name" value="PTA_PTB"/>
</dbReference>
<dbReference type="PANTHER" id="PTHR43356">
    <property type="entry name" value="PHOSPHATE ACETYLTRANSFERASE"/>
    <property type="match status" value="1"/>
</dbReference>
<dbReference type="AlphaFoldDB" id="A0A078KX35"/>
<proteinExistence type="inferred from homology"/>
<dbReference type="PIRSF" id="PIRSF000428">
    <property type="entry name" value="P_Ac_trans"/>
    <property type="match status" value="1"/>
</dbReference>
<feature type="domain" description="Phosphate acetyl/butaryl transferase" evidence="4">
    <location>
        <begin position="87"/>
        <end position="303"/>
    </location>
</feature>
<evidence type="ECO:0000313" key="6">
    <source>
        <dbReference type="Proteomes" id="UP000044071"/>
    </source>
</evidence>
<dbReference type="eggNOG" id="COG0280">
    <property type="taxonomic scope" value="Bacteria"/>
</dbReference>
<dbReference type="Gene3D" id="3.40.718.10">
    <property type="entry name" value="Isopropylmalate Dehydrogenase"/>
    <property type="match status" value="1"/>
</dbReference>
<dbReference type="InterPro" id="IPR050500">
    <property type="entry name" value="Phos_Acetyltrans/Butyryltrans"/>
</dbReference>
<dbReference type="OrthoDB" id="9774179at2"/>
<dbReference type="NCBIfam" id="NF006045">
    <property type="entry name" value="PRK08190.1"/>
    <property type="match status" value="1"/>
</dbReference>
<organism evidence="5 6">
    <name type="scientific">Legionella massiliensis</name>
    <dbReference type="NCBI Taxonomy" id="1034943"/>
    <lineage>
        <taxon>Bacteria</taxon>
        <taxon>Pseudomonadati</taxon>
        <taxon>Pseudomonadota</taxon>
        <taxon>Gammaproteobacteria</taxon>
        <taxon>Legionellales</taxon>
        <taxon>Legionellaceae</taxon>
        <taxon>Legionella</taxon>
    </lineage>
</organism>
<dbReference type="NCBIfam" id="NF008852">
    <property type="entry name" value="PRK11890.1"/>
    <property type="match status" value="1"/>
</dbReference>
<evidence type="ECO:0000256" key="3">
    <source>
        <dbReference type="ARBA" id="ARBA00023315"/>
    </source>
</evidence>